<dbReference type="Pfam" id="PF08240">
    <property type="entry name" value="ADH_N"/>
    <property type="match status" value="1"/>
</dbReference>
<dbReference type="PROSITE" id="PS01162">
    <property type="entry name" value="QOR_ZETA_CRYSTAL"/>
    <property type="match status" value="1"/>
</dbReference>
<dbReference type="SUPFAM" id="SSF51735">
    <property type="entry name" value="NAD(P)-binding Rossmann-fold domains"/>
    <property type="match status" value="1"/>
</dbReference>
<dbReference type="Proteomes" id="UP000886822">
    <property type="component" value="Unassembled WGS sequence"/>
</dbReference>
<dbReference type="AlphaFoldDB" id="A0A9D1U5A7"/>
<dbReference type="InterPro" id="IPR036291">
    <property type="entry name" value="NAD(P)-bd_dom_sf"/>
</dbReference>
<reference evidence="3" key="1">
    <citation type="journal article" date="2021" name="PeerJ">
        <title>Extensive microbial diversity within the chicken gut microbiome revealed by metagenomics and culture.</title>
        <authorList>
            <person name="Gilroy R."/>
            <person name="Ravi A."/>
            <person name="Getino M."/>
            <person name="Pursley I."/>
            <person name="Horton D.L."/>
            <person name="Alikhan N.F."/>
            <person name="Baker D."/>
            <person name="Gharbi K."/>
            <person name="Hall N."/>
            <person name="Watson M."/>
            <person name="Adriaenssens E.M."/>
            <person name="Foster-Nyarko E."/>
            <person name="Jarju S."/>
            <person name="Secka A."/>
            <person name="Antonio M."/>
            <person name="Oren A."/>
            <person name="Chaudhuri R.R."/>
            <person name="La Ragione R."/>
            <person name="Hildebrand F."/>
            <person name="Pallen M.J."/>
        </authorList>
    </citation>
    <scope>NUCLEOTIDE SEQUENCE</scope>
    <source>
        <strain evidence="3">CHK173-259</strain>
    </source>
</reference>
<dbReference type="PANTHER" id="PTHR11695:SF294">
    <property type="entry name" value="RETICULON-4-INTERACTING PROTEIN 1, MITOCHONDRIAL"/>
    <property type="match status" value="1"/>
</dbReference>
<dbReference type="InterPro" id="IPR013154">
    <property type="entry name" value="ADH-like_N"/>
</dbReference>
<accession>A0A9D1U5A7</accession>
<dbReference type="InterPro" id="IPR020843">
    <property type="entry name" value="ER"/>
</dbReference>
<dbReference type="CDD" id="cd05289">
    <property type="entry name" value="MDR_like_2"/>
    <property type="match status" value="1"/>
</dbReference>
<evidence type="ECO:0000313" key="3">
    <source>
        <dbReference type="EMBL" id="HIW72252.1"/>
    </source>
</evidence>
<proteinExistence type="predicted"/>
<dbReference type="Pfam" id="PF13602">
    <property type="entry name" value="ADH_zinc_N_2"/>
    <property type="match status" value="1"/>
</dbReference>
<dbReference type="Gene3D" id="3.40.50.720">
    <property type="entry name" value="NAD(P)-binding Rossmann-like Domain"/>
    <property type="match status" value="1"/>
</dbReference>
<comment type="caution">
    <text evidence="3">The sequence shown here is derived from an EMBL/GenBank/DDBJ whole genome shotgun (WGS) entry which is preliminary data.</text>
</comment>
<dbReference type="GO" id="GO:0016491">
    <property type="term" value="F:oxidoreductase activity"/>
    <property type="evidence" value="ECO:0007669"/>
    <property type="project" value="UniProtKB-KW"/>
</dbReference>
<dbReference type="InterPro" id="IPR011032">
    <property type="entry name" value="GroES-like_sf"/>
</dbReference>
<dbReference type="Gene3D" id="3.90.180.10">
    <property type="entry name" value="Medium-chain alcohol dehydrogenases, catalytic domain"/>
    <property type="match status" value="1"/>
</dbReference>
<sequence length="312" mass="33507">MKKIILTAYGSVNGFQETTVAMPTLLPEEILIKLVATSVDDSDVGMRQHGPFPTMPAEFRPTLPHMLGHDFSGIVTQVGNRVTKFAVGDHVVGFSQPGTYTEYLAVNQDQGVVKVPHDLDLVPLGGLILSGVTAWSAVIKNGQVQAGQRVLIHGGAGGVGSVAIQLAKAAGATVITTASAQHYQYLKNLGADTIIDYRTQDFTKLVHDVDLVVNLTGPQTLAQSYQVVKRGGRLTSVNGVPNPVRAKLHGIYATYAMGDPSLTALNELMRLYRDGQLTVNVSQTYPFTLTGIQQAHLDFEQGSNQGKRIITF</sequence>
<gene>
    <name evidence="3" type="ORF">H9875_06445</name>
</gene>
<dbReference type="EMBL" id="DXGJ01000049">
    <property type="protein sequence ID" value="HIW72252.1"/>
    <property type="molecule type" value="Genomic_DNA"/>
</dbReference>
<reference evidence="3" key="2">
    <citation type="submission" date="2021-04" db="EMBL/GenBank/DDBJ databases">
        <authorList>
            <person name="Gilroy R."/>
        </authorList>
    </citation>
    <scope>NUCLEOTIDE SEQUENCE</scope>
    <source>
        <strain evidence="3">CHK173-259</strain>
    </source>
</reference>
<dbReference type="SMART" id="SM00829">
    <property type="entry name" value="PKS_ER"/>
    <property type="match status" value="1"/>
</dbReference>
<keyword evidence="1" id="KW-0560">Oxidoreductase</keyword>
<organism evidence="3 4">
    <name type="scientific">Candidatus Levilactobacillus faecigallinarum</name>
    <dbReference type="NCBI Taxonomy" id="2838638"/>
    <lineage>
        <taxon>Bacteria</taxon>
        <taxon>Bacillati</taxon>
        <taxon>Bacillota</taxon>
        <taxon>Bacilli</taxon>
        <taxon>Lactobacillales</taxon>
        <taxon>Lactobacillaceae</taxon>
        <taxon>Levilactobacillus</taxon>
    </lineage>
</organism>
<feature type="domain" description="Enoyl reductase (ER)" evidence="2">
    <location>
        <begin position="10"/>
        <end position="310"/>
    </location>
</feature>
<dbReference type="GO" id="GO:0008270">
    <property type="term" value="F:zinc ion binding"/>
    <property type="evidence" value="ECO:0007669"/>
    <property type="project" value="InterPro"/>
</dbReference>
<name>A0A9D1U5A7_9LACO</name>
<dbReference type="PANTHER" id="PTHR11695">
    <property type="entry name" value="ALCOHOL DEHYDROGENASE RELATED"/>
    <property type="match status" value="1"/>
</dbReference>
<dbReference type="InterPro" id="IPR050700">
    <property type="entry name" value="YIM1/Zinc_Alcohol_DH_Fams"/>
</dbReference>
<evidence type="ECO:0000256" key="1">
    <source>
        <dbReference type="ARBA" id="ARBA00023002"/>
    </source>
</evidence>
<dbReference type="InterPro" id="IPR002364">
    <property type="entry name" value="Quin_OxRdtase/zeta-crystal_CS"/>
</dbReference>
<dbReference type="SUPFAM" id="SSF50129">
    <property type="entry name" value="GroES-like"/>
    <property type="match status" value="1"/>
</dbReference>
<evidence type="ECO:0000313" key="4">
    <source>
        <dbReference type="Proteomes" id="UP000886822"/>
    </source>
</evidence>
<protein>
    <submittedName>
        <fullName evidence="3">NADP-dependent oxidoreductase</fullName>
    </submittedName>
</protein>
<evidence type="ECO:0000259" key="2">
    <source>
        <dbReference type="SMART" id="SM00829"/>
    </source>
</evidence>